<evidence type="ECO:0000256" key="2">
    <source>
        <dbReference type="ARBA" id="ARBA00008610"/>
    </source>
</evidence>
<evidence type="ECO:0000256" key="1">
    <source>
        <dbReference type="ARBA" id="ARBA00004193"/>
    </source>
</evidence>
<dbReference type="SUPFAM" id="SSF53822">
    <property type="entry name" value="Periplasmic binding protein-like I"/>
    <property type="match status" value="1"/>
</dbReference>
<evidence type="ECO:0000259" key="8">
    <source>
        <dbReference type="Pfam" id="PF02608"/>
    </source>
</evidence>
<dbReference type="InterPro" id="IPR028082">
    <property type="entry name" value="Peripla_BP_I"/>
</dbReference>
<feature type="chain" id="PRO_5047076203" evidence="7">
    <location>
        <begin position="28"/>
        <end position="346"/>
    </location>
</feature>
<keyword evidence="3" id="KW-1003">Cell membrane</keyword>
<name>A0ABY5P758_9LACT</name>
<evidence type="ECO:0000313" key="9">
    <source>
        <dbReference type="EMBL" id="UUX34571.1"/>
    </source>
</evidence>
<accession>A0ABY5P758</accession>
<comment type="similarity">
    <text evidence="2">Belongs to the BMP lipoprotein family.</text>
</comment>
<dbReference type="Pfam" id="PF02608">
    <property type="entry name" value="Bmp"/>
    <property type="match status" value="1"/>
</dbReference>
<evidence type="ECO:0000256" key="5">
    <source>
        <dbReference type="ARBA" id="ARBA00023136"/>
    </source>
</evidence>
<keyword evidence="6" id="KW-0449">Lipoprotein</keyword>
<evidence type="ECO:0000256" key="6">
    <source>
        <dbReference type="ARBA" id="ARBA00023288"/>
    </source>
</evidence>
<dbReference type="PANTHER" id="PTHR34296:SF2">
    <property type="entry name" value="ABC TRANSPORTER GUANOSINE-BINDING PROTEIN NUPN"/>
    <property type="match status" value="1"/>
</dbReference>
<sequence length="346" mass="36654">MKKFFGLAASALVLASAIVPVATTVSAQEDENFSVVMITDVGGVDDRSFNQSAWEGLQAFGEEQGIERGVDGYEYLQSDSDSDFIPNLNTALQANFDLIFGIGFKLEEAMAEVAAQNPDRHFAIVDSVIDAPNVASLTFLDNEAAFLAGVAAAHTTQTNHVGFIGGQEGFVIDRFEAGFVEGVKAVNPDIEITVEYAGSFGDASRGRQIAAAMYANGADIIYHASGDTGNGVFSEARDLVTNDPSLNIWVIGVDRDQVEEGQIEIDGEVRNLTLTSTLKNVGESVKLFSEKTMAGNFEAGTTIYGLADGGVGLTEGELSEEALAAVAEYTQLIIDGEIEVPEAPVE</sequence>
<dbReference type="Proteomes" id="UP001315967">
    <property type="component" value="Chromosome"/>
</dbReference>
<dbReference type="RefSeq" id="WP_313794072.1">
    <property type="nucleotide sequence ID" value="NZ_CP102453.1"/>
</dbReference>
<dbReference type="CDD" id="cd06354">
    <property type="entry name" value="PBP1_PrnA-like"/>
    <property type="match status" value="1"/>
</dbReference>
<keyword evidence="10" id="KW-1185">Reference proteome</keyword>
<keyword evidence="5" id="KW-0472">Membrane</keyword>
<dbReference type="PANTHER" id="PTHR34296">
    <property type="entry name" value="TRANSCRIPTIONAL ACTIVATOR PROTEIN MED"/>
    <property type="match status" value="1"/>
</dbReference>
<proteinExistence type="inferred from homology"/>
<protein>
    <submittedName>
        <fullName evidence="9">BMP family protein</fullName>
    </submittedName>
</protein>
<reference evidence="9 10" key="1">
    <citation type="submission" date="2022-08" db="EMBL/GenBank/DDBJ databases">
        <title>Aerococcaceae sp. nov isolated from spoiled eye mask.</title>
        <authorList>
            <person name="Zhou G."/>
            <person name="Xie X.-B."/>
            <person name="Shi Q.-S."/>
            <person name="Wang Y.-S."/>
            <person name="Wen X."/>
            <person name="Peng H."/>
            <person name="Yang X.-J."/>
            <person name="Tao H.-B."/>
            <person name="Huang X.-M."/>
        </authorList>
    </citation>
    <scope>NUCLEOTIDE SEQUENCE [LARGE SCALE GENOMIC DNA]</scope>
    <source>
        <strain evidence="10">DM20194951</strain>
    </source>
</reference>
<evidence type="ECO:0000313" key="10">
    <source>
        <dbReference type="Proteomes" id="UP001315967"/>
    </source>
</evidence>
<keyword evidence="4 7" id="KW-0732">Signal</keyword>
<dbReference type="EMBL" id="CP102453">
    <property type="protein sequence ID" value="UUX34571.1"/>
    <property type="molecule type" value="Genomic_DNA"/>
</dbReference>
<gene>
    <name evidence="9" type="ORF">NRE15_02670</name>
</gene>
<organism evidence="9 10">
    <name type="scientific">Fundicoccus culcitae</name>
    <dbReference type="NCBI Taxonomy" id="2969821"/>
    <lineage>
        <taxon>Bacteria</taxon>
        <taxon>Bacillati</taxon>
        <taxon>Bacillota</taxon>
        <taxon>Bacilli</taxon>
        <taxon>Lactobacillales</taxon>
        <taxon>Aerococcaceae</taxon>
        <taxon>Fundicoccus</taxon>
    </lineage>
</organism>
<dbReference type="Gene3D" id="3.40.50.2300">
    <property type="match status" value="2"/>
</dbReference>
<feature type="signal peptide" evidence="7">
    <location>
        <begin position="1"/>
        <end position="27"/>
    </location>
</feature>
<evidence type="ECO:0000256" key="4">
    <source>
        <dbReference type="ARBA" id="ARBA00022729"/>
    </source>
</evidence>
<evidence type="ECO:0000256" key="7">
    <source>
        <dbReference type="SAM" id="SignalP"/>
    </source>
</evidence>
<dbReference type="InterPro" id="IPR050957">
    <property type="entry name" value="BMP_lipoprotein"/>
</dbReference>
<comment type="subcellular location">
    <subcellularLocation>
        <location evidence="1">Cell membrane</location>
        <topology evidence="1">Lipid-anchor</topology>
    </subcellularLocation>
</comment>
<evidence type="ECO:0000256" key="3">
    <source>
        <dbReference type="ARBA" id="ARBA00022475"/>
    </source>
</evidence>
<feature type="domain" description="ABC transporter substrate-binding protein PnrA-like" evidence="8">
    <location>
        <begin position="34"/>
        <end position="342"/>
    </location>
</feature>
<dbReference type="InterPro" id="IPR003760">
    <property type="entry name" value="PnrA-like"/>
</dbReference>